<sequence>MQTALKINFQGSESSEGLRQLIEEQVATLERYHGRLTACHVMVKAPGHHHRSGKHFEVDIHLSLPGNLTVDVDHSPRQDGRFDDPRFAVTDAFRRAQRQIEDRIRRQRGDVKNLHERVERALERPES</sequence>
<dbReference type="SUPFAM" id="SSF69754">
    <property type="entry name" value="Ribosome binding protein Y (YfiA homologue)"/>
    <property type="match status" value="1"/>
</dbReference>
<keyword evidence="1" id="KW-0687">Ribonucleoprotein</keyword>
<protein>
    <submittedName>
        <fullName evidence="1">Sigma 54 modulation protein / S30EA ribosomal protein</fullName>
    </submittedName>
</protein>
<dbReference type="Proteomes" id="UP000190092">
    <property type="component" value="Unassembled WGS sequence"/>
</dbReference>
<accession>A0A1T4MXM5</accession>
<name>A0A1T4MXM5_9HYPH</name>
<dbReference type="InterPro" id="IPR036567">
    <property type="entry name" value="RHF-like"/>
</dbReference>
<dbReference type="STRING" id="225324.SAMN02745126_02011"/>
<dbReference type="Gene3D" id="3.30.160.100">
    <property type="entry name" value="Ribosome hibernation promotion factor-like"/>
    <property type="match status" value="1"/>
</dbReference>
<evidence type="ECO:0000313" key="2">
    <source>
        <dbReference type="Proteomes" id="UP000190092"/>
    </source>
</evidence>
<dbReference type="Pfam" id="PF02482">
    <property type="entry name" value="Ribosomal_S30AE"/>
    <property type="match status" value="1"/>
</dbReference>
<proteinExistence type="predicted"/>
<dbReference type="AlphaFoldDB" id="A0A1T4MXM5"/>
<evidence type="ECO:0000313" key="1">
    <source>
        <dbReference type="EMBL" id="SJZ71671.1"/>
    </source>
</evidence>
<dbReference type="OrthoDB" id="9782252at2"/>
<organism evidence="1 2">
    <name type="scientific">Enhydrobacter aerosaccus</name>
    <dbReference type="NCBI Taxonomy" id="225324"/>
    <lineage>
        <taxon>Bacteria</taxon>
        <taxon>Pseudomonadati</taxon>
        <taxon>Pseudomonadota</taxon>
        <taxon>Alphaproteobacteria</taxon>
        <taxon>Hyphomicrobiales</taxon>
        <taxon>Enhydrobacter</taxon>
    </lineage>
</organism>
<dbReference type="RefSeq" id="WP_085933742.1">
    <property type="nucleotide sequence ID" value="NZ_FUWJ01000002.1"/>
</dbReference>
<keyword evidence="2" id="KW-1185">Reference proteome</keyword>
<dbReference type="GO" id="GO:0005840">
    <property type="term" value="C:ribosome"/>
    <property type="evidence" value="ECO:0007669"/>
    <property type="project" value="UniProtKB-KW"/>
</dbReference>
<reference evidence="2" key="1">
    <citation type="submission" date="2017-02" db="EMBL/GenBank/DDBJ databases">
        <authorList>
            <person name="Varghese N."/>
            <person name="Submissions S."/>
        </authorList>
    </citation>
    <scope>NUCLEOTIDE SEQUENCE [LARGE SCALE GENOMIC DNA]</scope>
    <source>
        <strain evidence="2">ATCC 27094</strain>
    </source>
</reference>
<gene>
    <name evidence="1" type="ORF">SAMN02745126_02011</name>
</gene>
<keyword evidence="1" id="KW-0689">Ribosomal protein</keyword>
<dbReference type="EMBL" id="FUWJ01000002">
    <property type="protein sequence ID" value="SJZ71671.1"/>
    <property type="molecule type" value="Genomic_DNA"/>
</dbReference>
<dbReference type="InterPro" id="IPR003489">
    <property type="entry name" value="RHF/RaiA"/>
</dbReference>